<keyword evidence="1" id="KW-1133">Transmembrane helix</keyword>
<dbReference type="PANTHER" id="PTHR34289:SF8">
    <property type="entry name" value="DUF819 DOMAIN-CONTAINING PROTEIN"/>
    <property type="match status" value="1"/>
</dbReference>
<proteinExistence type="predicted"/>
<feature type="transmembrane region" description="Helical" evidence="1">
    <location>
        <begin position="119"/>
        <end position="141"/>
    </location>
</feature>
<feature type="transmembrane region" description="Helical" evidence="1">
    <location>
        <begin position="272"/>
        <end position="294"/>
    </location>
</feature>
<feature type="transmembrane region" description="Helical" evidence="1">
    <location>
        <begin position="153"/>
        <end position="175"/>
    </location>
</feature>
<organism evidence="2 3">
    <name type="scientific">Spirosoma flavum</name>
    <dbReference type="NCBI Taxonomy" id="2048557"/>
    <lineage>
        <taxon>Bacteria</taxon>
        <taxon>Pseudomonadati</taxon>
        <taxon>Bacteroidota</taxon>
        <taxon>Cytophagia</taxon>
        <taxon>Cytophagales</taxon>
        <taxon>Cytophagaceae</taxon>
        <taxon>Spirosoma</taxon>
    </lineage>
</organism>
<accession>A0ABW6AUB8</accession>
<feature type="transmembrane region" description="Helical" evidence="1">
    <location>
        <begin position="6"/>
        <end position="22"/>
    </location>
</feature>
<feature type="transmembrane region" description="Helical" evidence="1">
    <location>
        <begin position="60"/>
        <end position="78"/>
    </location>
</feature>
<feature type="transmembrane region" description="Helical" evidence="1">
    <location>
        <begin position="90"/>
        <end position="113"/>
    </location>
</feature>
<dbReference type="Proteomes" id="UP001597512">
    <property type="component" value="Unassembled WGS sequence"/>
</dbReference>
<evidence type="ECO:0000313" key="3">
    <source>
        <dbReference type="Proteomes" id="UP001597512"/>
    </source>
</evidence>
<protein>
    <submittedName>
        <fullName evidence="2">DUF819 domain-containing protein</fullName>
    </submittedName>
</protein>
<keyword evidence="1" id="KW-0472">Membrane</keyword>
<keyword evidence="3" id="KW-1185">Reference proteome</keyword>
<dbReference type="InterPro" id="IPR008537">
    <property type="entry name" value="DUF819"/>
</dbReference>
<evidence type="ECO:0000313" key="2">
    <source>
        <dbReference type="EMBL" id="MFD2937624.1"/>
    </source>
</evidence>
<dbReference type="EMBL" id="JBHUOM010000042">
    <property type="protein sequence ID" value="MFD2937624.1"/>
    <property type="molecule type" value="Genomic_DNA"/>
</dbReference>
<feature type="transmembrane region" description="Helical" evidence="1">
    <location>
        <begin position="240"/>
        <end position="260"/>
    </location>
</feature>
<evidence type="ECO:0000256" key="1">
    <source>
        <dbReference type="SAM" id="Phobius"/>
    </source>
</evidence>
<feature type="transmembrane region" description="Helical" evidence="1">
    <location>
        <begin position="29"/>
        <end position="48"/>
    </location>
</feature>
<keyword evidence="1" id="KW-0812">Transmembrane</keyword>
<feature type="transmembrane region" description="Helical" evidence="1">
    <location>
        <begin position="301"/>
        <end position="325"/>
    </location>
</feature>
<comment type="caution">
    <text evidence="2">The sequence shown here is derived from an EMBL/GenBank/DDBJ whole genome shotgun (WGS) entry which is preliminary data.</text>
</comment>
<feature type="transmembrane region" description="Helical" evidence="1">
    <location>
        <begin position="362"/>
        <end position="384"/>
    </location>
</feature>
<reference evidence="3" key="1">
    <citation type="journal article" date="2019" name="Int. J. Syst. Evol. Microbiol.">
        <title>The Global Catalogue of Microorganisms (GCM) 10K type strain sequencing project: providing services to taxonomists for standard genome sequencing and annotation.</title>
        <authorList>
            <consortium name="The Broad Institute Genomics Platform"/>
            <consortium name="The Broad Institute Genome Sequencing Center for Infectious Disease"/>
            <person name="Wu L."/>
            <person name="Ma J."/>
        </authorList>
    </citation>
    <scope>NUCLEOTIDE SEQUENCE [LARGE SCALE GENOMIC DNA]</scope>
    <source>
        <strain evidence="3">KCTC 52490</strain>
    </source>
</reference>
<name>A0ABW6AUB8_9BACT</name>
<dbReference type="Pfam" id="PF05684">
    <property type="entry name" value="DUF819"/>
    <property type="match status" value="1"/>
</dbReference>
<dbReference type="RefSeq" id="WP_381507887.1">
    <property type="nucleotide sequence ID" value="NZ_JBHUOM010000042.1"/>
</dbReference>
<feature type="transmembrane region" description="Helical" evidence="1">
    <location>
        <begin position="331"/>
        <end position="350"/>
    </location>
</feature>
<sequence length="385" mass="41293">MTDTIFILFVLCLNVIICEWLSKKPGFRHIGTALLVIILTAIEANVGLVPTTETLVYESIFNYGAPFSLFLLLLSVNLKDLRRAGLPMLVMFLVGSVGTIIGVFVSVWVFSAPQTVGNLFYALAGMFTGTYIGGGINFHAVALHYGVSKAGNLFVAATAADNIMTALWMVATLSLPNFLQRRFPRHQTPLQTASSNVDLLTTEASADVFSDSETMNPNDLAILLALGLGCIFLSKQISAIVTGIPFVLILTTFALLLAQFRIVNKLRGSRLVGLFGIYIFLAVIGAYCDIVTLLHDGRLAIVLFGMILLLVLIHAVIVFGVGAFFKQDWDILGIASQANIGGATSALALSRSLNRPDLQLPAVLVGSLGNAIGTYLGILVAEILR</sequence>
<gene>
    <name evidence="2" type="ORF">ACFS25_27885</name>
</gene>
<dbReference type="PANTHER" id="PTHR34289">
    <property type="entry name" value="PROTEIN, PUTATIVE (DUF819)-RELATED"/>
    <property type="match status" value="1"/>
</dbReference>